<evidence type="ECO:0000313" key="2">
    <source>
        <dbReference type="Proteomes" id="UP000003423"/>
    </source>
</evidence>
<comment type="caution">
    <text evidence="1">The sequence shown here is derived from an EMBL/GenBank/DDBJ whole genome shotgun (WGS) entry which is preliminary data.</text>
</comment>
<name>I3D019_9ARCH</name>
<reference evidence="1 2" key="1">
    <citation type="journal article" date="2012" name="J. Bacteriol.">
        <title>Genome sequence of "Candidatus Nitrosopumilus salaria" BD31, an ammonia-oxidizing archaeon from the San Francisco Bay estuary.</title>
        <authorList>
            <person name="Mosier A.C."/>
            <person name="Allen E.E."/>
            <person name="Kim M."/>
            <person name="Ferriera S."/>
            <person name="Francis C.A."/>
        </authorList>
    </citation>
    <scope>NUCLEOTIDE SEQUENCE [LARGE SCALE GENOMIC DNA]</scope>
    <source>
        <strain evidence="1 2">BD31</strain>
    </source>
</reference>
<dbReference type="EMBL" id="AEXL02000154">
    <property type="protein sequence ID" value="EIJ65062.1"/>
    <property type="molecule type" value="Genomic_DNA"/>
</dbReference>
<gene>
    <name evidence="1" type="ORF">BD31_I2106</name>
</gene>
<dbReference type="Proteomes" id="UP000003423">
    <property type="component" value="Unassembled WGS sequence"/>
</dbReference>
<evidence type="ECO:0000313" key="1">
    <source>
        <dbReference type="EMBL" id="EIJ65062.1"/>
    </source>
</evidence>
<protein>
    <submittedName>
        <fullName evidence="1">Uncharacterized protein</fullName>
    </submittedName>
</protein>
<keyword evidence="2" id="KW-1185">Reference proteome</keyword>
<proteinExistence type="predicted"/>
<accession>I3D019</accession>
<organism evidence="1 2">
    <name type="scientific">Candidatus Nitrosopumilus salarius BD31</name>
    <dbReference type="NCBI Taxonomy" id="859350"/>
    <lineage>
        <taxon>Archaea</taxon>
        <taxon>Nitrososphaerota</taxon>
        <taxon>Nitrososphaeria</taxon>
        <taxon>Nitrosopumilales</taxon>
        <taxon>Nitrosopumilaceae</taxon>
        <taxon>Nitrosopumilus</taxon>
    </lineage>
</organism>
<dbReference type="AlphaFoldDB" id="I3D019"/>
<sequence length="49" mass="5568">MNIFLLFSLFIGHDSGLCVAKTPNNIIGYFFTDIYLLNFRLYAGILHGI</sequence>